<proteinExistence type="predicted"/>
<keyword evidence="3" id="KW-1185">Reference proteome</keyword>
<dbReference type="Gramene" id="OPUNC09G01300.1">
    <property type="protein sequence ID" value="OPUNC09G01300.1"/>
    <property type="gene ID" value="OPUNC09G01300"/>
</dbReference>
<feature type="compositionally biased region" description="Pro residues" evidence="1">
    <location>
        <begin position="11"/>
        <end position="26"/>
    </location>
</feature>
<evidence type="ECO:0000256" key="1">
    <source>
        <dbReference type="SAM" id="MobiDB-lite"/>
    </source>
</evidence>
<accession>A0A0E0LYK5</accession>
<dbReference type="Proteomes" id="UP000026962">
    <property type="component" value="Chromosome 9"/>
</dbReference>
<name>A0A0E0LYK5_ORYPU</name>
<feature type="region of interest" description="Disordered" evidence="1">
    <location>
        <begin position="1"/>
        <end position="33"/>
    </location>
</feature>
<reference evidence="2" key="1">
    <citation type="submission" date="2015-04" db="UniProtKB">
        <authorList>
            <consortium name="EnsemblPlants"/>
        </authorList>
    </citation>
    <scope>IDENTIFICATION</scope>
</reference>
<organism evidence="2">
    <name type="scientific">Oryza punctata</name>
    <name type="common">Red rice</name>
    <dbReference type="NCBI Taxonomy" id="4537"/>
    <lineage>
        <taxon>Eukaryota</taxon>
        <taxon>Viridiplantae</taxon>
        <taxon>Streptophyta</taxon>
        <taxon>Embryophyta</taxon>
        <taxon>Tracheophyta</taxon>
        <taxon>Spermatophyta</taxon>
        <taxon>Magnoliopsida</taxon>
        <taxon>Liliopsida</taxon>
        <taxon>Poales</taxon>
        <taxon>Poaceae</taxon>
        <taxon>BOP clade</taxon>
        <taxon>Oryzoideae</taxon>
        <taxon>Oryzeae</taxon>
        <taxon>Oryzinae</taxon>
        <taxon>Oryza</taxon>
    </lineage>
</organism>
<protein>
    <submittedName>
        <fullName evidence="2">Uncharacterized protein</fullName>
    </submittedName>
</protein>
<evidence type="ECO:0000313" key="3">
    <source>
        <dbReference type="Proteomes" id="UP000026962"/>
    </source>
</evidence>
<dbReference type="EnsemblPlants" id="OPUNC09G01300.1">
    <property type="protein sequence ID" value="OPUNC09G01300.1"/>
    <property type="gene ID" value="OPUNC09G01300"/>
</dbReference>
<feature type="compositionally biased region" description="Low complexity" evidence="1">
    <location>
        <begin position="121"/>
        <end position="132"/>
    </location>
</feature>
<sequence length="140" mass="14265">MDPPSVRSPATDPPPQWLPATDPPSPVVAGDGFATPTVVGDGICPPHSGQLGIRLPTVASWGSAFPRWPAGDPPSQGRPWGSALPAVARDRIRALSLLMMVGPAGSMCLCRPPPRPPLPLAPTREAAVSASSAGGGGEKR</sequence>
<dbReference type="AlphaFoldDB" id="A0A0E0LYK5"/>
<evidence type="ECO:0000313" key="2">
    <source>
        <dbReference type="EnsemblPlants" id="OPUNC09G01300.1"/>
    </source>
</evidence>
<reference evidence="2" key="2">
    <citation type="submission" date="2018-05" db="EMBL/GenBank/DDBJ databases">
        <title>OpunRS2 (Oryza punctata Reference Sequence Version 2).</title>
        <authorList>
            <person name="Zhang J."/>
            <person name="Kudrna D."/>
            <person name="Lee S."/>
            <person name="Talag J."/>
            <person name="Welchert J."/>
            <person name="Wing R.A."/>
        </authorList>
    </citation>
    <scope>NUCLEOTIDE SEQUENCE [LARGE SCALE GENOMIC DNA]</scope>
</reference>
<dbReference type="HOGENOM" id="CLU_1838409_0_0_1"/>
<feature type="region of interest" description="Disordered" evidence="1">
    <location>
        <begin position="113"/>
        <end position="140"/>
    </location>
</feature>